<gene>
    <name evidence="12" type="primary">LOC109684699</name>
</gene>
<dbReference type="FunFam" id="2.40.50.360:FF:000001">
    <property type="entry name" value="RuvB-like helicase"/>
    <property type="match status" value="1"/>
</dbReference>
<keyword evidence="10" id="KW-0812">Transmembrane</keyword>
<evidence type="ECO:0000313" key="12">
    <source>
        <dbReference type="Ensembl" id="ENSCCNP00000032915.1"/>
    </source>
</evidence>
<keyword evidence="8 9" id="KW-0539">Nucleus</keyword>
<evidence type="ECO:0000256" key="2">
    <source>
        <dbReference type="ARBA" id="ARBA00007519"/>
    </source>
</evidence>
<dbReference type="GO" id="GO:0005524">
    <property type="term" value="F:ATP binding"/>
    <property type="evidence" value="ECO:0007669"/>
    <property type="project" value="UniProtKB-KW"/>
</dbReference>
<feature type="transmembrane region" description="Helical" evidence="10">
    <location>
        <begin position="294"/>
        <end position="311"/>
    </location>
</feature>
<dbReference type="GO" id="GO:0005634">
    <property type="term" value="C:nucleus"/>
    <property type="evidence" value="ECO:0007669"/>
    <property type="project" value="UniProtKB-SubCell"/>
</dbReference>
<comment type="catalytic activity">
    <reaction evidence="9">
        <text>ATP + H2O = ADP + phosphate + H(+)</text>
        <dbReference type="Rhea" id="RHEA:13065"/>
        <dbReference type="ChEBI" id="CHEBI:15377"/>
        <dbReference type="ChEBI" id="CHEBI:15378"/>
        <dbReference type="ChEBI" id="CHEBI:30616"/>
        <dbReference type="ChEBI" id="CHEBI:43474"/>
        <dbReference type="ChEBI" id="CHEBI:456216"/>
        <dbReference type="EC" id="3.6.4.12"/>
    </reaction>
</comment>
<evidence type="ECO:0000256" key="3">
    <source>
        <dbReference type="ARBA" id="ARBA00022741"/>
    </source>
</evidence>
<evidence type="ECO:0000256" key="5">
    <source>
        <dbReference type="ARBA" id="ARBA00022806"/>
    </source>
</evidence>
<keyword evidence="3 9" id="KW-0547">Nucleotide-binding</keyword>
<evidence type="ECO:0000256" key="10">
    <source>
        <dbReference type="SAM" id="Phobius"/>
    </source>
</evidence>
<evidence type="ECO:0000256" key="8">
    <source>
        <dbReference type="ARBA" id="ARBA00023242"/>
    </source>
</evidence>
<dbReference type="GO" id="GO:0016787">
    <property type="term" value="F:hydrolase activity"/>
    <property type="evidence" value="ECO:0007669"/>
    <property type="project" value="UniProtKB-KW"/>
</dbReference>
<evidence type="ECO:0000256" key="9">
    <source>
        <dbReference type="RuleBase" id="RU363048"/>
    </source>
</evidence>
<dbReference type="GO" id="GO:0003678">
    <property type="term" value="F:DNA helicase activity"/>
    <property type="evidence" value="ECO:0007669"/>
    <property type="project" value="UniProtKB-EC"/>
</dbReference>
<keyword evidence="6 9" id="KW-0067">ATP-binding</keyword>
<dbReference type="GO" id="GO:0006310">
    <property type="term" value="P:DNA recombination"/>
    <property type="evidence" value="ECO:0007669"/>
    <property type="project" value="UniProtKB-KW"/>
</dbReference>
<dbReference type="InterPro" id="IPR010339">
    <property type="entry name" value="TIP49_P-loop"/>
</dbReference>
<proteinExistence type="inferred from homology"/>
<comment type="subcellular location">
    <subcellularLocation>
        <location evidence="1 9">Nucleus</location>
    </subcellularLocation>
</comment>
<accession>A0A8C0XQY5</accession>
<dbReference type="EC" id="3.6.4.12" evidence="9"/>
<reference evidence="12" key="1">
    <citation type="submission" date="2023-09" db="UniProtKB">
        <authorList>
            <consortium name="Ensembl"/>
        </authorList>
    </citation>
    <scope>IDENTIFICATION</scope>
</reference>
<evidence type="ECO:0000256" key="1">
    <source>
        <dbReference type="ARBA" id="ARBA00004123"/>
    </source>
</evidence>
<dbReference type="Ensembl" id="ENSCCNT00000041307.1">
    <property type="protein sequence ID" value="ENSCCNP00000032915.1"/>
    <property type="gene ID" value="ENSCCNG00000031203.1"/>
</dbReference>
<dbReference type="SUPFAM" id="SSF52540">
    <property type="entry name" value="P-loop containing nucleoside triphosphate hydrolases"/>
    <property type="match status" value="1"/>
</dbReference>
<keyword evidence="5 9" id="KW-0347">Helicase</keyword>
<dbReference type="InterPro" id="IPR042487">
    <property type="entry name" value="RuvBL1/2_DNA/RNA_bd_dom"/>
</dbReference>
<protein>
    <recommendedName>
        <fullName evidence="9">RuvB-like helicase</fullName>
        <ecNumber evidence="9">3.6.4.12</ecNumber>
    </recommendedName>
</protein>
<evidence type="ECO:0000256" key="4">
    <source>
        <dbReference type="ARBA" id="ARBA00022801"/>
    </source>
</evidence>
<keyword evidence="7 9" id="KW-0233">DNA recombination</keyword>
<evidence type="ECO:0000256" key="6">
    <source>
        <dbReference type="ARBA" id="ARBA00022840"/>
    </source>
</evidence>
<dbReference type="GO" id="GO:0006281">
    <property type="term" value="P:DNA repair"/>
    <property type="evidence" value="ECO:0007669"/>
    <property type="project" value="UniProtKB-KW"/>
</dbReference>
<keyword evidence="9" id="KW-0804">Transcription</keyword>
<keyword evidence="4 9" id="KW-0378">Hydrolase</keyword>
<dbReference type="AlphaFoldDB" id="A0A8C0XQY5"/>
<sequence>MAHLPPFPGLRIKETKEVYEGEVTELTPCETENPMGGYGKTISHVIIGLKTAKGTKQLKLDPSIFESLQKERVEAGDVIYIEANSGAVKRQGRCDTYATEFDLEAEEYVPLPKGDVHKKKEIIQDVTLHDLDVANARPQGGQDILSMMGQLMKPKKTEITDKLRGEINKVVNKYIDQGVAELVPGVLFVDEVHMLDIECFTYLHRALESSIAPIVIFASNRGNCVIRGTEDITSPHGIPLDLLDRVMIIRTMLYTPQEMKQVSSLPLHPPCKSPHLSEIWALLTGHFLECHRTSALWVLAVLCSTASFFLVRIMDLMTAIRNPTNPTKKDAVKYDLVV</sequence>
<dbReference type="InterPro" id="IPR012340">
    <property type="entry name" value="NA-bd_OB-fold"/>
</dbReference>
<comment type="similarity">
    <text evidence="2 9">Belongs to the RuvB family.</text>
</comment>
<keyword evidence="9" id="KW-0805">Transcription regulation</keyword>
<dbReference type="PANTHER" id="PTHR11093">
    <property type="entry name" value="RUVB-RELATED REPTIN AND PONTIN"/>
    <property type="match status" value="1"/>
</dbReference>
<dbReference type="SUPFAM" id="SSF50249">
    <property type="entry name" value="Nucleic acid-binding proteins"/>
    <property type="match status" value="1"/>
</dbReference>
<dbReference type="InterPro" id="IPR027238">
    <property type="entry name" value="RuvB-like"/>
</dbReference>
<organism evidence="12">
    <name type="scientific">Castor canadensis</name>
    <name type="common">American beaver</name>
    <dbReference type="NCBI Taxonomy" id="51338"/>
    <lineage>
        <taxon>Eukaryota</taxon>
        <taxon>Metazoa</taxon>
        <taxon>Chordata</taxon>
        <taxon>Craniata</taxon>
        <taxon>Vertebrata</taxon>
        <taxon>Euteleostomi</taxon>
        <taxon>Mammalia</taxon>
        <taxon>Eutheria</taxon>
        <taxon>Euarchontoglires</taxon>
        <taxon>Glires</taxon>
        <taxon>Rodentia</taxon>
        <taxon>Castorimorpha</taxon>
        <taxon>Castoridae</taxon>
        <taxon>Castor</taxon>
    </lineage>
</organism>
<evidence type="ECO:0000256" key="7">
    <source>
        <dbReference type="ARBA" id="ARBA00023172"/>
    </source>
</evidence>
<keyword evidence="10" id="KW-1133">Transmembrane helix</keyword>
<feature type="domain" description="TIP49 P-loop" evidence="11">
    <location>
        <begin position="9"/>
        <end position="256"/>
    </location>
</feature>
<keyword evidence="9" id="KW-0234">DNA repair</keyword>
<dbReference type="Pfam" id="PF06068">
    <property type="entry name" value="TIP49"/>
    <property type="match status" value="1"/>
</dbReference>
<name>A0A8C0XQY5_CASCN</name>
<comment type="function">
    <text evidence="9">Proposed core component of the chromatin remodeling Ino80 complex which exhibits DNA- and nucleosome-activated ATPase activity and catalyzes ATP-dependent nucleosome sliding.</text>
</comment>
<dbReference type="Gene3D" id="2.40.50.360">
    <property type="entry name" value="RuvB-like helicase, domain II"/>
    <property type="match status" value="1"/>
</dbReference>
<keyword evidence="9" id="KW-0227">DNA damage</keyword>
<dbReference type="Gene3D" id="3.40.50.300">
    <property type="entry name" value="P-loop containing nucleotide triphosphate hydrolases"/>
    <property type="match status" value="1"/>
</dbReference>
<keyword evidence="10" id="KW-0472">Membrane</keyword>
<dbReference type="InterPro" id="IPR027417">
    <property type="entry name" value="P-loop_NTPase"/>
</dbReference>
<evidence type="ECO:0000259" key="11">
    <source>
        <dbReference type="Pfam" id="PF06068"/>
    </source>
</evidence>